<evidence type="ECO:0000313" key="2">
    <source>
        <dbReference type="EMBL" id="KAK9995615.1"/>
    </source>
</evidence>
<dbReference type="SUPFAM" id="SSF53098">
    <property type="entry name" value="Ribonuclease H-like"/>
    <property type="match status" value="1"/>
</dbReference>
<reference evidence="2 3" key="1">
    <citation type="submission" date="2024-01" db="EMBL/GenBank/DDBJ databases">
        <title>A telomere-to-telomere, gap-free genome of sweet tea (Lithocarpus litseifolius).</title>
        <authorList>
            <person name="Zhou J."/>
        </authorList>
    </citation>
    <scope>NUCLEOTIDE SEQUENCE [LARGE SCALE GENOMIC DNA]</scope>
    <source>
        <strain evidence="2">Zhou-2022a</strain>
        <tissue evidence="2">Leaf</tissue>
    </source>
</reference>
<name>A0AAW2CBE7_9ROSI</name>
<dbReference type="GO" id="GO:0003676">
    <property type="term" value="F:nucleic acid binding"/>
    <property type="evidence" value="ECO:0007669"/>
    <property type="project" value="InterPro"/>
</dbReference>
<dbReference type="Gene3D" id="3.30.420.10">
    <property type="entry name" value="Ribonuclease H-like superfamily/Ribonuclease H"/>
    <property type="match status" value="1"/>
</dbReference>
<evidence type="ECO:0000313" key="3">
    <source>
        <dbReference type="Proteomes" id="UP001459277"/>
    </source>
</evidence>
<protein>
    <recommendedName>
        <fullName evidence="1">RNase H type-1 domain-containing protein</fullName>
    </recommendedName>
</protein>
<comment type="caution">
    <text evidence="2">The sequence shown here is derived from an EMBL/GenBank/DDBJ whole genome shotgun (WGS) entry which is preliminary data.</text>
</comment>
<sequence length="87" mass="9623">MPPRPTRYKINVDDAVFAAQKLVGIGVIIRDSDDSLIEACSKKLWFPLGAVEVEAKAVEFGLQFAKDLLIQDFILEGDSLVEFNALL</sequence>
<dbReference type="GO" id="GO:0004523">
    <property type="term" value="F:RNA-DNA hybrid ribonuclease activity"/>
    <property type="evidence" value="ECO:0007669"/>
    <property type="project" value="InterPro"/>
</dbReference>
<dbReference type="CDD" id="cd06222">
    <property type="entry name" value="RNase_H_like"/>
    <property type="match status" value="1"/>
</dbReference>
<dbReference type="InterPro" id="IPR012337">
    <property type="entry name" value="RNaseH-like_sf"/>
</dbReference>
<dbReference type="AlphaFoldDB" id="A0AAW2CBE7"/>
<proteinExistence type="predicted"/>
<dbReference type="PANTHER" id="PTHR47723:SF19">
    <property type="entry name" value="POLYNUCLEOTIDYL TRANSFERASE, RIBONUCLEASE H-LIKE SUPERFAMILY PROTEIN"/>
    <property type="match status" value="1"/>
</dbReference>
<dbReference type="InterPro" id="IPR044730">
    <property type="entry name" value="RNase_H-like_dom_plant"/>
</dbReference>
<dbReference type="PANTHER" id="PTHR47723">
    <property type="entry name" value="OS05G0353850 PROTEIN"/>
    <property type="match status" value="1"/>
</dbReference>
<feature type="domain" description="RNase H type-1" evidence="1">
    <location>
        <begin position="18"/>
        <end position="81"/>
    </location>
</feature>
<dbReference type="Pfam" id="PF13456">
    <property type="entry name" value="RVT_3"/>
    <property type="match status" value="1"/>
</dbReference>
<dbReference type="EMBL" id="JAZDWU010000007">
    <property type="protein sequence ID" value="KAK9995615.1"/>
    <property type="molecule type" value="Genomic_DNA"/>
</dbReference>
<dbReference type="InterPro" id="IPR002156">
    <property type="entry name" value="RNaseH_domain"/>
</dbReference>
<organism evidence="2 3">
    <name type="scientific">Lithocarpus litseifolius</name>
    <dbReference type="NCBI Taxonomy" id="425828"/>
    <lineage>
        <taxon>Eukaryota</taxon>
        <taxon>Viridiplantae</taxon>
        <taxon>Streptophyta</taxon>
        <taxon>Embryophyta</taxon>
        <taxon>Tracheophyta</taxon>
        <taxon>Spermatophyta</taxon>
        <taxon>Magnoliopsida</taxon>
        <taxon>eudicotyledons</taxon>
        <taxon>Gunneridae</taxon>
        <taxon>Pentapetalae</taxon>
        <taxon>rosids</taxon>
        <taxon>fabids</taxon>
        <taxon>Fagales</taxon>
        <taxon>Fagaceae</taxon>
        <taxon>Lithocarpus</taxon>
    </lineage>
</organism>
<dbReference type="Proteomes" id="UP001459277">
    <property type="component" value="Unassembled WGS sequence"/>
</dbReference>
<accession>A0AAW2CBE7</accession>
<evidence type="ECO:0000259" key="1">
    <source>
        <dbReference type="Pfam" id="PF13456"/>
    </source>
</evidence>
<dbReference type="InterPro" id="IPR036397">
    <property type="entry name" value="RNaseH_sf"/>
</dbReference>
<dbReference type="InterPro" id="IPR053151">
    <property type="entry name" value="RNase_H-like"/>
</dbReference>
<gene>
    <name evidence="2" type="ORF">SO802_020301</name>
</gene>
<keyword evidence="3" id="KW-1185">Reference proteome</keyword>